<keyword evidence="2" id="KW-1185">Reference proteome</keyword>
<organism evidence="1 2">
    <name type="scientific">Dallia pectoralis</name>
    <name type="common">Alaska blackfish</name>
    <dbReference type="NCBI Taxonomy" id="75939"/>
    <lineage>
        <taxon>Eukaryota</taxon>
        <taxon>Metazoa</taxon>
        <taxon>Chordata</taxon>
        <taxon>Craniata</taxon>
        <taxon>Vertebrata</taxon>
        <taxon>Euteleostomi</taxon>
        <taxon>Actinopterygii</taxon>
        <taxon>Neopterygii</taxon>
        <taxon>Teleostei</taxon>
        <taxon>Protacanthopterygii</taxon>
        <taxon>Esociformes</taxon>
        <taxon>Umbridae</taxon>
        <taxon>Dallia</taxon>
    </lineage>
</organism>
<proteinExistence type="predicted"/>
<gene>
    <name evidence="1" type="ORF">DPEC_G00261810</name>
</gene>
<protein>
    <submittedName>
        <fullName evidence="1">Uncharacterized protein</fullName>
    </submittedName>
</protein>
<sequence length="89" mass="9504">MCAHQRDARGGSIGEGVFEFERNATNNADEFQRSERAGIDMSRPACDIVSRLSPLDLTGVPSALRTTWISHGIGLCIGSAGDSVGLIQR</sequence>
<reference evidence="1" key="1">
    <citation type="submission" date="2021-05" db="EMBL/GenBank/DDBJ databases">
        <authorList>
            <person name="Pan Q."/>
            <person name="Jouanno E."/>
            <person name="Zahm M."/>
            <person name="Klopp C."/>
            <person name="Cabau C."/>
            <person name="Louis A."/>
            <person name="Berthelot C."/>
            <person name="Parey E."/>
            <person name="Roest Crollius H."/>
            <person name="Montfort J."/>
            <person name="Robinson-Rechavi M."/>
            <person name="Bouchez O."/>
            <person name="Lampietro C."/>
            <person name="Lopez Roques C."/>
            <person name="Donnadieu C."/>
            <person name="Postlethwait J."/>
            <person name="Bobe J."/>
            <person name="Dillon D."/>
            <person name="Chandos A."/>
            <person name="von Hippel F."/>
            <person name="Guiguen Y."/>
        </authorList>
    </citation>
    <scope>NUCLEOTIDE SEQUENCE</scope>
    <source>
        <strain evidence="1">YG-Jan2019</strain>
    </source>
</reference>
<name>A0ACC2FRK9_DALPE</name>
<evidence type="ECO:0000313" key="1">
    <source>
        <dbReference type="EMBL" id="KAJ7994039.1"/>
    </source>
</evidence>
<evidence type="ECO:0000313" key="2">
    <source>
        <dbReference type="Proteomes" id="UP001157502"/>
    </source>
</evidence>
<dbReference type="Proteomes" id="UP001157502">
    <property type="component" value="Chromosome 23"/>
</dbReference>
<accession>A0ACC2FRK9</accession>
<dbReference type="EMBL" id="CM055750">
    <property type="protein sequence ID" value="KAJ7994039.1"/>
    <property type="molecule type" value="Genomic_DNA"/>
</dbReference>
<comment type="caution">
    <text evidence="1">The sequence shown here is derived from an EMBL/GenBank/DDBJ whole genome shotgun (WGS) entry which is preliminary data.</text>
</comment>